<dbReference type="EMBL" id="JAEMHM010000009">
    <property type="protein sequence ID" value="MBJ6725446.1"/>
    <property type="molecule type" value="Genomic_DNA"/>
</dbReference>
<keyword evidence="3" id="KW-1133">Transmembrane helix</keyword>
<dbReference type="PANTHER" id="PTHR45138:SF9">
    <property type="entry name" value="DIGUANYLATE CYCLASE DGCM-RELATED"/>
    <property type="match status" value="1"/>
</dbReference>
<proteinExistence type="predicted"/>
<keyword evidence="3" id="KW-0472">Membrane</keyword>
<gene>
    <name evidence="5" type="ORF">JFN93_12060</name>
</gene>
<dbReference type="Gene3D" id="3.30.450.290">
    <property type="match status" value="1"/>
</dbReference>
<feature type="domain" description="GGDEF" evidence="4">
    <location>
        <begin position="280"/>
        <end position="415"/>
    </location>
</feature>
<keyword evidence="3" id="KW-0812">Transmembrane</keyword>
<dbReference type="FunFam" id="3.30.70.270:FF:000001">
    <property type="entry name" value="Diguanylate cyclase domain protein"/>
    <property type="match status" value="1"/>
</dbReference>
<dbReference type="EC" id="2.7.7.65" evidence="1"/>
<evidence type="ECO:0000259" key="4">
    <source>
        <dbReference type="PROSITE" id="PS50887"/>
    </source>
</evidence>
<keyword evidence="6" id="KW-1185">Reference proteome</keyword>
<dbReference type="InterPro" id="IPR000160">
    <property type="entry name" value="GGDEF_dom"/>
</dbReference>
<protein>
    <recommendedName>
        <fullName evidence="1">diguanylate cyclase</fullName>
        <ecNumber evidence="1">2.7.7.65</ecNumber>
    </recommendedName>
</protein>
<evidence type="ECO:0000313" key="5">
    <source>
        <dbReference type="EMBL" id="MBJ6725446.1"/>
    </source>
</evidence>
<feature type="transmembrane region" description="Helical" evidence="3">
    <location>
        <begin position="12"/>
        <end position="31"/>
    </location>
</feature>
<comment type="caution">
    <text evidence="5">The sequence shown here is derived from an EMBL/GenBank/DDBJ whole genome shotgun (WGS) entry which is preliminary data.</text>
</comment>
<dbReference type="PANTHER" id="PTHR45138">
    <property type="entry name" value="REGULATORY COMPONENTS OF SENSORY TRANSDUCTION SYSTEM"/>
    <property type="match status" value="1"/>
</dbReference>
<dbReference type="Pfam" id="PF11845">
    <property type="entry name" value="Tll0287-like"/>
    <property type="match status" value="1"/>
</dbReference>
<evidence type="ECO:0000256" key="2">
    <source>
        <dbReference type="ARBA" id="ARBA00034247"/>
    </source>
</evidence>
<sequence>MAFKKETCFYRTFLISICVVTILIMCGIFWLDSSQDEDLIQEEFLARARAQVNTMVLLREWNARNGGVFVERRKDTPTYAALAGEDVALPDGRVFTKKNHAAMTREISEISRQNGASLIRITSLKPLDPHNVPDPFEEMALKSFRSGEKERFMLEKVGERSVFRYMAPLFVTGECLTCHVGKGYRIGEPLGGISISFPVDDMQGKMNRNTLLVFASCVLATGLLLLVLWRLAARLIKKLADARSVIEELAITDGLTRIYNRRHVTERFEEEFERGRRLHEELGCIIFDVDHFKQVNDGHGHQIGDVVLKAVASITTESVRSFDIVGRLGGDEFMVVLPETDLEEAVIIAERLRSQVEREHLASDEGGEPIAVTLSLGVAAMHRNDLSVDDIIKRADESLYAAKRAGRNRVGIPDGVSLSTHEEPMFGACGRRMEPGDNVTLCKSLFPSQRTEAKWSSEGAGEGDLGNEAG</sequence>
<organism evidence="5 6">
    <name type="scientific">Geomesophilobacter sediminis</name>
    <dbReference type="NCBI Taxonomy" id="2798584"/>
    <lineage>
        <taxon>Bacteria</taxon>
        <taxon>Pseudomonadati</taxon>
        <taxon>Thermodesulfobacteriota</taxon>
        <taxon>Desulfuromonadia</taxon>
        <taxon>Geobacterales</taxon>
        <taxon>Geobacteraceae</taxon>
        <taxon>Geomesophilobacter</taxon>
    </lineage>
</organism>
<dbReference type="InterPro" id="IPR043128">
    <property type="entry name" value="Rev_trsase/Diguanyl_cyclase"/>
</dbReference>
<dbReference type="Pfam" id="PF00990">
    <property type="entry name" value="GGDEF"/>
    <property type="match status" value="1"/>
</dbReference>
<feature type="transmembrane region" description="Helical" evidence="3">
    <location>
        <begin position="211"/>
        <end position="229"/>
    </location>
</feature>
<dbReference type="CDD" id="cd01949">
    <property type="entry name" value="GGDEF"/>
    <property type="match status" value="1"/>
</dbReference>
<dbReference type="NCBIfam" id="TIGR00254">
    <property type="entry name" value="GGDEF"/>
    <property type="match status" value="1"/>
</dbReference>
<dbReference type="InterPro" id="IPR029787">
    <property type="entry name" value="Nucleotide_cyclase"/>
</dbReference>
<dbReference type="AlphaFoldDB" id="A0A8J7LYR5"/>
<dbReference type="PROSITE" id="PS50887">
    <property type="entry name" value="GGDEF"/>
    <property type="match status" value="1"/>
</dbReference>
<dbReference type="InterPro" id="IPR021796">
    <property type="entry name" value="Tll0287-like_dom"/>
</dbReference>
<dbReference type="SUPFAM" id="SSF55073">
    <property type="entry name" value="Nucleotide cyclase"/>
    <property type="match status" value="1"/>
</dbReference>
<dbReference type="Gene3D" id="3.30.70.270">
    <property type="match status" value="1"/>
</dbReference>
<comment type="catalytic activity">
    <reaction evidence="2">
        <text>2 GTP = 3',3'-c-di-GMP + 2 diphosphate</text>
        <dbReference type="Rhea" id="RHEA:24898"/>
        <dbReference type="ChEBI" id="CHEBI:33019"/>
        <dbReference type="ChEBI" id="CHEBI:37565"/>
        <dbReference type="ChEBI" id="CHEBI:58805"/>
        <dbReference type="EC" id="2.7.7.65"/>
    </reaction>
</comment>
<dbReference type="SMART" id="SM00267">
    <property type="entry name" value="GGDEF"/>
    <property type="match status" value="1"/>
</dbReference>
<evidence type="ECO:0000256" key="3">
    <source>
        <dbReference type="SAM" id="Phobius"/>
    </source>
</evidence>
<dbReference type="GO" id="GO:0052621">
    <property type="term" value="F:diguanylate cyclase activity"/>
    <property type="evidence" value="ECO:0007669"/>
    <property type="project" value="UniProtKB-EC"/>
</dbReference>
<dbReference type="RefSeq" id="WP_199384338.1">
    <property type="nucleotide sequence ID" value="NZ_JAEMHM010000009.1"/>
</dbReference>
<evidence type="ECO:0000256" key="1">
    <source>
        <dbReference type="ARBA" id="ARBA00012528"/>
    </source>
</evidence>
<dbReference type="InterPro" id="IPR050469">
    <property type="entry name" value="Diguanylate_Cyclase"/>
</dbReference>
<dbReference type="Proteomes" id="UP000636888">
    <property type="component" value="Unassembled WGS sequence"/>
</dbReference>
<reference evidence="5" key="1">
    <citation type="submission" date="2020-12" db="EMBL/GenBank/DDBJ databases">
        <title>Geomonas sp. Red875, isolated from river sediment.</title>
        <authorList>
            <person name="Xu Z."/>
            <person name="Zhang Z."/>
            <person name="Masuda Y."/>
            <person name="Itoh H."/>
            <person name="Senoo K."/>
        </authorList>
    </citation>
    <scope>NUCLEOTIDE SEQUENCE</scope>
    <source>
        <strain evidence="5">Red875</strain>
    </source>
</reference>
<name>A0A8J7LYR5_9BACT</name>
<accession>A0A8J7LYR5</accession>
<evidence type="ECO:0000313" key="6">
    <source>
        <dbReference type="Proteomes" id="UP000636888"/>
    </source>
</evidence>